<proteinExistence type="predicted"/>
<protein>
    <submittedName>
        <fullName evidence="2">Uncharacterized protein</fullName>
    </submittedName>
</protein>
<accession>A0A8K0GAL6</accession>
<sequence>MSTARRLIPKKDTTRKCDSYQGKIQNITSNNKEKQNVTSEHNRHLEKAELARKQMNSDLKIAAVTENVETLTFDMQKPLPLPRLSTNIIFYKRQLWLYNTINQCLIFGSRDMQAGEHKKKENPVKVEVMQKEDSVNTSSIEKDITNRKKTTNDSK</sequence>
<comment type="caution">
    <text evidence="2">The sequence shown here is derived from an EMBL/GenBank/DDBJ whole genome shotgun (WGS) entry which is preliminary data.</text>
</comment>
<organism evidence="2 3">
    <name type="scientific">Ignelater luminosus</name>
    <name type="common">Cucubano</name>
    <name type="synonym">Pyrophorus luminosus</name>
    <dbReference type="NCBI Taxonomy" id="2038154"/>
    <lineage>
        <taxon>Eukaryota</taxon>
        <taxon>Metazoa</taxon>
        <taxon>Ecdysozoa</taxon>
        <taxon>Arthropoda</taxon>
        <taxon>Hexapoda</taxon>
        <taxon>Insecta</taxon>
        <taxon>Pterygota</taxon>
        <taxon>Neoptera</taxon>
        <taxon>Endopterygota</taxon>
        <taxon>Coleoptera</taxon>
        <taxon>Polyphaga</taxon>
        <taxon>Elateriformia</taxon>
        <taxon>Elateroidea</taxon>
        <taxon>Elateridae</taxon>
        <taxon>Agrypninae</taxon>
        <taxon>Pyrophorini</taxon>
        <taxon>Ignelater</taxon>
    </lineage>
</organism>
<gene>
    <name evidence="2" type="ORF">ILUMI_14770</name>
</gene>
<dbReference type="EMBL" id="VTPC01033025">
    <property type="protein sequence ID" value="KAF2891403.1"/>
    <property type="molecule type" value="Genomic_DNA"/>
</dbReference>
<feature type="non-terminal residue" evidence="2">
    <location>
        <position position="1"/>
    </location>
</feature>
<evidence type="ECO:0000313" key="2">
    <source>
        <dbReference type="EMBL" id="KAF2891403.1"/>
    </source>
</evidence>
<dbReference type="Proteomes" id="UP000801492">
    <property type="component" value="Unassembled WGS sequence"/>
</dbReference>
<dbReference type="OrthoDB" id="6763847at2759"/>
<reference evidence="2" key="1">
    <citation type="submission" date="2019-08" db="EMBL/GenBank/DDBJ databases">
        <title>The genome of the North American firefly Photinus pyralis.</title>
        <authorList>
            <consortium name="Photinus pyralis genome working group"/>
            <person name="Fallon T.R."/>
            <person name="Sander Lower S.E."/>
            <person name="Weng J.-K."/>
        </authorList>
    </citation>
    <scope>NUCLEOTIDE SEQUENCE</scope>
    <source>
        <strain evidence="2">TRF0915ILg1</strain>
        <tissue evidence="2">Whole body</tissue>
    </source>
</reference>
<evidence type="ECO:0000256" key="1">
    <source>
        <dbReference type="SAM" id="MobiDB-lite"/>
    </source>
</evidence>
<evidence type="ECO:0000313" key="3">
    <source>
        <dbReference type="Proteomes" id="UP000801492"/>
    </source>
</evidence>
<keyword evidence="3" id="KW-1185">Reference proteome</keyword>
<dbReference type="AlphaFoldDB" id="A0A8K0GAL6"/>
<feature type="region of interest" description="Disordered" evidence="1">
    <location>
        <begin position="116"/>
        <end position="155"/>
    </location>
</feature>
<name>A0A8K0GAL6_IGNLU</name>